<evidence type="ECO:0000313" key="1">
    <source>
        <dbReference type="EMBL" id="MCP2270205.1"/>
    </source>
</evidence>
<accession>A0ABT1IC44</accession>
<name>A0ABT1IC44_9PSEU</name>
<organism evidence="1 2">
    <name type="scientific">Actinokineospora diospyrosa</name>
    <dbReference type="NCBI Taxonomy" id="103728"/>
    <lineage>
        <taxon>Bacteria</taxon>
        <taxon>Bacillati</taxon>
        <taxon>Actinomycetota</taxon>
        <taxon>Actinomycetes</taxon>
        <taxon>Pseudonocardiales</taxon>
        <taxon>Pseudonocardiaceae</taxon>
        <taxon>Actinokineospora</taxon>
    </lineage>
</organism>
<dbReference type="Proteomes" id="UP001205185">
    <property type="component" value="Unassembled WGS sequence"/>
</dbReference>
<keyword evidence="2" id="KW-1185">Reference proteome</keyword>
<comment type="caution">
    <text evidence="1">The sequence shown here is derived from an EMBL/GenBank/DDBJ whole genome shotgun (WGS) entry which is preliminary data.</text>
</comment>
<dbReference type="EMBL" id="JAMTCO010000006">
    <property type="protein sequence ID" value="MCP2270205.1"/>
    <property type="molecule type" value="Genomic_DNA"/>
</dbReference>
<sequence length="52" mass="5594">MITTVLVAPRHRGRFLGAHRPGVVDTIIAVAHRGLPDVPLNQVLRQADDATA</sequence>
<proteinExistence type="predicted"/>
<gene>
    <name evidence="1" type="ORF">LV75_002706</name>
</gene>
<protein>
    <submittedName>
        <fullName evidence="1">Uncharacterized protein</fullName>
    </submittedName>
</protein>
<reference evidence="1 2" key="1">
    <citation type="submission" date="2022-06" db="EMBL/GenBank/DDBJ databases">
        <title>Genomic Encyclopedia of Archaeal and Bacterial Type Strains, Phase II (KMG-II): from individual species to whole genera.</title>
        <authorList>
            <person name="Goeker M."/>
        </authorList>
    </citation>
    <scope>NUCLEOTIDE SEQUENCE [LARGE SCALE GENOMIC DNA]</scope>
    <source>
        <strain evidence="1 2">DSM 44255</strain>
    </source>
</reference>
<evidence type="ECO:0000313" key="2">
    <source>
        <dbReference type="Proteomes" id="UP001205185"/>
    </source>
</evidence>